<dbReference type="SUPFAM" id="SSF55729">
    <property type="entry name" value="Acyl-CoA N-acyltransferases (Nat)"/>
    <property type="match status" value="1"/>
</dbReference>
<proteinExistence type="predicted"/>
<evidence type="ECO:0000256" key="1">
    <source>
        <dbReference type="ARBA" id="ARBA00022679"/>
    </source>
</evidence>
<evidence type="ECO:0000313" key="5">
    <source>
        <dbReference type="Proteomes" id="UP000295678"/>
    </source>
</evidence>
<sequence>MPELVLDGYTDLPGDHVAAVATFLEMREPAAPRAPTLADPPVLRRVTAPDPDVYRNLFRRVGADWLWNSRLRLDDDRLRATLADPAVELYIPMRGGEPVGILELDFRDLPSVELAFFGVVPEVMGGGVGRWLMDRAIELAFRPGVARFWLHTCTFDHPAALPFYLRSGFVPYARKIEMFPDPRLTGVLPREVAPHVPVIG</sequence>
<gene>
    <name evidence="4" type="ORF">EDC22_101270</name>
</gene>
<evidence type="ECO:0000256" key="2">
    <source>
        <dbReference type="ARBA" id="ARBA00023315"/>
    </source>
</evidence>
<dbReference type="PANTHER" id="PTHR43800">
    <property type="entry name" value="PEPTIDYL-LYSINE N-ACETYLTRANSFERASE YJAB"/>
    <property type="match status" value="1"/>
</dbReference>
<dbReference type="PANTHER" id="PTHR43800:SF1">
    <property type="entry name" value="PEPTIDYL-LYSINE N-ACETYLTRANSFERASE YJAB"/>
    <property type="match status" value="1"/>
</dbReference>
<comment type="caution">
    <text evidence="4">The sequence shown here is derived from an EMBL/GenBank/DDBJ whole genome shotgun (WGS) entry which is preliminary data.</text>
</comment>
<reference evidence="4 5" key="1">
    <citation type="submission" date="2019-03" db="EMBL/GenBank/DDBJ databases">
        <title>Genomic Encyclopedia of Type Strains, Phase IV (KMG-IV): sequencing the most valuable type-strain genomes for metagenomic binning, comparative biology and taxonomic classification.</title>
        <authorList>
            <person name="Goeker M."/>
        </authorList>
    </citation>
    <scope>NUCLEOTIDE SEQUENCE [LARGE SCALE GENOMIC DNA]</scope>
    <source>
        <strain evidence="4 5">DSM 19345</strain>
    </source>
</reference>
<keyword evidence="2" id="KW-0012">Acyltransferase</keyword>
<evidence type="ECO:0000313" key="4">
    <source>
        <dbReference type="EMBL" id="TCT13404.1"/>
    </source>
</evidence>
<evidence type="ECO:0000259" key="3">
    <source>
        <dbReference type="PROSITE" id="PS51186"/>
    </source>
</evidence>
<dbReference type="Pfam" id="PF00583">
    <property type="entry name" value="Acetyltransf_1"/>
    <property type="match status" value="1"/>
</dbReference>
<dbReference type="InterPro" id="IPR016181">
    <property type="entry name" value="Acyl_CoA_acyltransferase"/>
</dbReference>
<name>A0A4R3MJ52_9HYPH</name>
<dbReference type="GO" id="GO:0016747">
    <property type="term" value="F:acyltransferase activity, transferring groups other than amino-acyl groups"/>
    <property type="evidence" value="ECO:0007669"/>
    <property type="project" value="InterPro"/>
</dbReference>
<dbReference type="OrthoDB" id="275336at2"/>
<dbReference type="EMBL" id="SMAK01000001">
    <property type="protein sequence ID" value="TCT13404.1"/>
    <property type="molecule type" value="Genomic_DNA"/>
</dbReference>
<organism evidence="4 5">
    <name type="scientific">Tepidamorphus gemmatus</name>
    <dbReference type="NCBI Taxonomy" id="747076"/>
    <lineage>
        <taxon>Bacteria</taxon>
        <taxon>Pseudomonadati</taxon>
        <taxon>Pseudomonadota</taxon>
        <taxon>Alphaproteobacteria</taxon>
        <taxon>Hyphomicrobiales</taxon>
        <taxon>Tepidamorphaceae</taxon>
        <taxon>Tepidamorphus</taxon>
    </lineage>
</organism>
<protein>
    <submittedName>
        <fullName evidence="4">Acetyltransferase (GNAT) family protein</fullName>
    </submittedName>
</protein>
<keyword evidence="1 4" id="KW-0808">Transferase</keyword>
<dbReference type="InterPro" id="IPR000182">
    <property type="entry name" value="GNAT_dom"/>
</dbReference>
<feature type="domain" description="N-acetyltransferase" evidence="3">
    <location>
        <begin position="41"/>
        <end position="194"/>
    </location>
</feature>
<dbReference type="CDD" id="cd04301">
    <property type="entry name" value="NAT_SF"/>
    <property type="match status" value="1"/>
</dbReference>
<dbReference type="Proteomes" id="UP000295678">
    <property type="component" value="Unassembled WGS sequence"/>
</dbReference>
<dbReference type="AlphaFoldDB" id="A0A4R3MJ52"/>
<accession>A0A4R3MJ52</accession>
<dbReference type="RefSeq" id="WP_132804794.1">
    <property type="nucleotide sequence ID" value="NZ_SMAK01000001.1"/>
</dbReference>
<dbReference type="PROSITE" id="PS51186">
    <property type="entry name" value="GNAT"/>
    <property type="match status" value="1"/>
</dbReference>
<dbReference type="Gene3D" id="3.40.630.30">
    <property type="match status" value="1"/>
</dbReference>
<keyword evidence="5" id="KW-1185">Reference proteome</keyword>